<dbReference type="NCBIfam" id="NF005559">
    <property type="entry name" value="PRK07231.1"/>
    <property type="match status" value="1"/>
</dbReference>
<dbReference type="InterPro" id="IPR036291">
    <property type="entry name" value="NAD(P)-bd_dom_sf"/>
</dbReference>
<evidence type="ECO:0000313" key="4">
    <source>
        <dbReference type="EMBL" id="KAF2843667.1"/>
    </source>
</evidence>
<dbReference type="AlphaFoldDB" id="A0A9P4SKT9"/>
<dbReference type="InterPro" id="IPR002347">
    <property type="entry name" value="SDR_fam"/>
</dbReference>
<dbReference type="GO" id="GO:0016491">
    <property type="term" value="F:oxidoreductase activity"/>
    <property type="evidence" value="ECO:0007669"/>
    <property type="project" value="UniProtKB-KW"/>
</dbReference>
<dbReference type="Proteomes" id="UP000799429">
    <property type="component" value="Unassembled WGS sequence"/>
</dbReference>
<keyword evidence="3" id="KW-0560">Oxidoreductase</keyword>
<dbReference type="PANTHER" id="PTHR43639">
    <property type="entry name" value="OXIDOREDUCTASE, SHORT-CHAIN DEHYDROGENASE/REDUCTASE FAMILY (AFU_ORTHOLOGUE AFUA_5G02870)"/>
    <property type="match status" value="1"/>
</dbReference>
<evidence type="ECO:0000256" key="1">
    <source>
        <dbReference type="ARBA" id="ARBA00006484"/>
    </source>
</evidence>
<dbReference type="OrthoDB" id="294295at2759"/>
<dbReference type="PRINTS" id="PR00081">
    <property type="entry name" value="GDHRDH"/>
</dbReference>
<gene>
    <name evidence="4" type="ORF">M501DRAFT_1006170</name>
</gene>
<comment type="caution">
    <text evidence="4">The sequence shown here is derived from an EMBL/GenBank/DDBJ whole genome shotgun (WGS) entry which is preliminary data.</text>
</comment>
<dbReference type="SUPFAM" id="SSF51735">
    <property type="entry name" value="NAD(P)-binding Rossmann-fold domains"/>
    <property type="match status" value="1"/>
</dbReference>
<dbReference type="Pfam" id="PF13561">
    <property type="entry name" value="adh_short_C2"/>
    <property type="match status" value="1"/>
</dbReference>
<proteinExistence type="inferred from homology"/>
<protein>
    <submittedName>
        <fullName evidence="4">Oxidoreductase</fullName>
    </submittedName>
</protein>
<comment type="similarity">
    <text evidence="1">Belongs to the short-chain dehydrogenases/reductases (SDR) family.</text>
</comment>
<name>A0A9P4SKT9_9PEZI</name>
<accession>A0A9P4SKT9</accession>
<sequence length="257" mass="26961">MTSQGLDRLDGKVAIVTGGASGFGAAIAQKFAEESCKVLIGDLNSSAATTTAQSLKSSNIKTLKMNVTEESHWKEAVSVCLATWGRLDIIVNNAGTTYKNKPSLSVTEAEFDTIFTVNVKSIFHSVRVCVPQLQSQGTGGSIINISSIGSVRPRPGLVWYNGTKGAVTNATKGLAAEFGPDQIRVNAIAPLLSGTGLFSAFAGVEDTKENREKLIANVPLGRLTEPMDVANAALFLASDEGRFITGVNLEVDGGRAV</sequence>
<dbReference type="PRINTS" id="PR00080">
    <property type="entry name" value="SDRFAMILY"/>
</dbReference>
<keyword evidence="5" id="KW-1185">Reference proteome</keyword>
<dbReference type="FunFam" id="3.40.50.720:FF:000084">
    <property type="entry name" value="Short-chain dehydrogenase reductase"/>
    <property type="match status" value="1"/>
</dbReference>
<evidence type="ECO:0000256" key="2">
    <source>
        <dbReference type="ARBA" id="ARBA00022857"/>
    </source>
</evidence>
<evidence type="ECO:0000313" key="5">
    <source>
        <dbReference type="Proteomes" id="UP000799429"/>
    </source>
</evidence>
<evidence type="ECO:0000256" key="3">
    <source>
        <dbReference type="ARBA" id="ARBA00023002"/>
    </source>
</evidence>
<dbReference type="Gene3D" id="3.40.50.720">
    <property type="entry name" value="NAD(P)-binding Rossmann-like Domain"/>
    <property type="match status" value="1"/>
</dbReference>
<organism evidence="4 5">
    <name type="scientific">Patellaria atrata CBS 101060</name>
    <dbReference type="NCBI Taxonomy" id="1346257"/>
    <lineage>
        <taxon>Eukaryota</taxon>
        <taxon>Fungi</taxon>
        <taxon>Dikarya</taxon>
        <taxon>Ascomycota</taxon>
        <taxon>Pezizomycotina</taxon>
        <taxon>Dothideomycetes</taxon>
        <taxon>Dothideomycetes incertae sedis</taxon>
        <taxon>Patellariales</taxon>
        <taxon>Patellariaceae</taxon>
        <taxon>Patellaria</taxon>
    </lineage>
</organism>
<dbReference type="PANTHER" id="PTHR43639:SF1">
    <property type="entry name" value="SHORT-CHAIN DEHYDROGENASE_REDUCTASE FAMILY PROTEIN"/>
    <property type="match status" value="1"/>
</dbReference>
<dbReference type="EMBL" id="MU006089">
    <property type="protein sequence ID" value="KAF2843667.1"/>
    <property type="molecule type" value="Genomic_DNA"/>
</dbReference>
<reference evidence="4" key="1">
    <citation type="journal article" date="2020" name="Stud. Mycol.">
        <title>101 Dothideomycetes genomes: a test case for predicting lifestyles and emergence of pathogens.</title>
        <authorList>
            <person name="Haridas S."/>
            <person name="Albert R."/>
            <person name="Binder M."/>
            <person name="Bloem J."/>
            <person name="Labutti K."/>
            <person name="Salamov A."/>
            <person name="Andreopoulos B."/>
            <person name="Baker S."/>
            <person name="Barry K."/>
            <person name="Bills G."/>
            <person name="Bluhm B."/>
            <person name="Cannon C."/>
            <person name="Castanera R."/>
            <person name="Culley D."/>
            <person name="Daum C."/>
            <person name="Ezra D."/>
            <person name="Gonzalez J."/>
            <person name="Henrissat B."/>
            <person name="Kuo A."/>
            <person name="Liang C."/>
            <person name="Lipzen A."/>
            <person name="Lutzoni F."/>
            <person name="Magnuson J."/>
            <person name="Mondo S."/>
            <person name="Nolan M."/>
            <person name="Ohm R."/>
            <person name="Pangilinan J."/>
            <person name="Park H.-J."/>
            <person name="Ramirez L."/>
            <person name="Alfaro M."/>
            <person name="Sun H."/>
            <person name="Tritt A."/>
            <person name="Yoshinaga Y."/>
            <person name="Zwiers L.-H."/>
            <person name="Turgeon B."/>
            <person name="Goodwin S."/>
            <person name="Spatafora J."/>
            <person name="Crous P."/>
            <person name="Grigoriev I."/>
        </authorList>
    </citation>
    <scope>NUCLEOTIDE SEQUENCE</scope>
    <source>
        <strain evidence="4">CBS 101060</strain>
    </source>
</reference>
<keyword evidence="2" id="KW-0521">NADP</keyword>